<sequence>MSDSKKPLSYPNTNKSNQVDDYHGTVVADPYRALEDPDSEDTKAWVEAQNQVTFDYLNEIPAREKIKQRLTKLWDYEKYGIPFKEGETYFYFKNDGLQNQSVLYTLPCLEAEPRVLLDPNKLSEDGTVALSGIAISENGKLLAYGLSTSGSDWQEWKVRDIETGEDLKDHLQWIKFSGASWTHDHEGFFYSRYDEPHEKNNLEAENAVLGSSQEEQFSKTDVNYYQKLYYHKLGTPQANDILIYHRPNEKEWGFSGEVTEDGKYLIISVWLGTDSRNLVFYKDLANPNLEVVELINQFEADYSFIDNDDHVFYFRTDLNASRGRVIAIDIQNTNLENRQEIIPQTAETLESVGILNNQFVADYLQDAHSQIKIFDLNGNFIREVELPGIGAAGGFSGKRHDTETFYSFTSFTTPGTIYRYDMKTGKSELFRQPKVDFNPDEYETKQVFYKSKDGTQVPMFITHKKGIKLDSNNPTYLYGYGGFNISLTPNFSVSLLVWLEMGGVYAVPNLRGGGEYGEEWHQAGMKEKKQNVFDDFIAAAEWLITNNYTQSKKLAIGGGSNGGLLVGACMTQRPDLFAAALPAVGVMDMLRFHQFTIGWAWVAEYGSSENAEEFKTLYGYSPLHNLQPGTTYPATLITTADHDDRVVPAHSFKFAAALQECHVGDVPVLIRIETKAGHGAGKPTAKIIEEAADKWGFLVRVLGVEV</sequence>
<dbReference type="PANTHER" id="PTHR42881:SF2">
    <property type="entry name" value="PROLYL ENDOPEPTIDASE"/>
    <property type="match status" value="1"/>
</dbReference>
<comment type="catalytic activity">
    <reaction evidence="1">
        <text>Hydrolysis of Pro-|-Xaa &gt;&gt; Ala-|-Xaa in oligopeptides.</text>
        <dbReference type="EC" id="3.4.21.26"/>
    </reaction>
</comment>
<dbReference type="Gene3D" id="3.40.50.1820">
    <property type="entry name" value="alpha/beta hydrolase"/>
    <property type="match status" value="1"/>
</dbReference>
<reference evidence="10 11" key="1">
    <citation type="journal article" date="2020" name="ISME J.">
        <title>Comparative genomics reveals insights into cyanobacterial evolution and habitat adaptation.</title>
        <authorList>
            <person name="Chen M.Y."/>
            <person name="Teng W.K."/>
            <person name="Zhao L."/>
            <person name="Hu C.X."/>
            <person name="Zhou Y.K."/>
            <person name="Han B.P."/>
            <person name="Song L.R."/>
            <person name="Shu W.S."/>
        </authorList>
    </citation>
    <scope>NUCLEOTIDE SEQUENCE [LARGE SCALE GENOMIC DNA]</scope>
    <source>
        <strain evidence="10 11">FACHB-196</strain>
    </source>
</reference>
<comment type="caution">
    <text evidence="10">The sequence shown here is derived from an EMBL/GenBank/DDBJ whole genome shotgun (WGS) entry which is preliminary data.</text>
</comment>
<accession>A0ABR8FDE5</accession>
<feature type="domain" description="Peptidase S9A N-terminal" evidence="9">
    <location>
        <begin position="11"/>
        <end position="432"/>
    </location>
</feature>
<evidence type="ECO:0000259" key="8">
    <source>
        <dbReference type="Pfam" id="PF00326"/>
    </source>
</evidence>
<feature type="region of interest" description="Disordered" evidence="7">
    <location>
        <begin position="1"/>
        <end position="28"/>
    </location>
</feature>
<feature type="domain" description="Peptidase S9 prolyl oligopeptidase catalytic" evidence="8">
    <location>
        <begin position="490"/>
        <end position="703"/>
    </location>
</feature>
<keyword evidence="11" id="KW-1185">Reference proteome</keyword>
<keyword evidence="6" id="KW-0720">Serine protease</keyword>
<dbReference type="SUPFAM" id="SSF50993">
    <property type="entry name" value="Peptidase/esterase 'gauge' domain"/>
    <property type="match status" value="1"/>
</dbReference>
<keyword evidence="5" id="KW-0378">Hydrolase</keyword>
<evidence type="ECO:0000256" key="3">
    <source>
        <dbReference type="ARBA" id="ARBA00011897"/>
    </source>
</evidence>
<evidence type="ECO:0000313" key="11">
    <source>
        <dbReference type="Proteomes" id="UP000640531"/>
    </source>
</evidence>
<evidence type="ECO:0000256" key="1">
    <source>
        <dbReference type="ARBA" id="ARBA00001070"/>
    </source>
</evidence>
<dbReference type="RefSeq" id="WP_190713503.1">
    <property type="nucleotide sequence ID" value="NZ_JACJST010000006.1"/>
</dbReference>
<keyword evidence="4" id="KW-0645">Protease</keyword>
<dbReference type="Pfam" id="PF02897">
    <property type="entry name" value="Peptidase_S9_N"/>
    <property type="match status" value="1"/>
</dbReference>
<protein>
    <recommendedName>
        <fullName evidence="3">prolyl oligopeptidase</fullName>
        <ecNumber evidence="3">3.4.21.26</ecNumber>
    </recommendedName>
</protein>
<dbReference type="InterPro" id="IPR001375">
    <property type="entry name" value="Peptidase_S9_cat"/>
</dbReference>
<name>A0ABR8FDE5_9NOST</name>
<dbReference type="InterPro" id="IPR023302">
    <property type="entry name" value="Pept_S9A_N"/>
</dbReference>
<dbReference type="InterPro" id="IPR051167">
    <property type="entry name" value="Prolyl_oligopep/macrocyclase"/>
</dbReference>
<dbReference type="PROSITE" id="PS00708">
    <property type="entry name" value="PRO_ENDOPEP_SER"/>
    <property type="match status" value="1"/>
</dbReference>
<dbReference type="Proteomes" id="UP000640531">
    <property type="component" value="Unassembled WGS sequence"/>
</dbReference>
<dbReference type="Gene3D" id="2.130.10.120">
    <property type="entry name" value="Prolyl oligopeptidase, N-terminal domain"/>
    <property type="match status" value="1"/>
</dbReference>
<dbReference type="PRINTS" id="PR00862">
    <property type="entry name" value="PROLIGOPTASE"/>
</dbReference>
<dbReference type="InterPro" id="IPR029058">
    <property type="entry name" value="AB_hydrolase_fold"/>
</dbReference>
<evidence type="ECO:0000256" key="7">
    <source>
        <dbReference type="SAM" id="MobiDB-lite"/>
    </source>
</evidence>
<evidence type="ECO:0000256" key="4">
    <source>
        <dbReference type="ARBA" id="ARBA00022670"/>
    </source>
</evidence>
<dbReference type="EC" id="3.4.21.26" evidence="3"/>
<evidence type="ECO:0000259" key="9">
    <source>
        <dbReference type="Pfam" id="PF02897"/>
    </source>
</evidence>
<evidence type="ECO:0000256" key="5">
    <source>
        <dbReference type="ARBA" id="ARBA00022801"/>
    </source>
</evidence>
<evidence type="ECO:0000256" key="6">
    <source>
        <dbReference type="ARBA" id="ARBA00022825"/>
    </source>
</evidence>
<dbReference type="Pfam" id="PF00326">
    <property type="entry name" value="Peptidase_S9"/>
    <property type="match status" value="1"/>
</dbReference>
<organism evidence="10 11">
    <name type="scientific">Anabaena lutea FACHB-196</name>
    <dbReference type="NCBI Taxonomy" id="2692881"/>
    <lineage>
        <taxon>Bacteria</taxon>
        <taxon>Bacillati</taxon>
        <taxon>Cyanobacteriota</taxon>
        <taxon>Cyanophyceae</taxon>
        <taxon>Nostocales</taxon>
        <taxon>Nostocaceae</taxon>
        <taxon>Anabaena</taxon>
    </lineage>
</organism>
<proteinExistence type="inferred from homology"/>
<dbReference type="InterPro" id="IPR002470">
    <property type="entry name" value="Peptidase_S9A"/>
</dbReference>
<dbReference type="SUPFAM" id="SSF53474">
    <property type="entry name" value="alpha/beta-Hydrolases"/>
    <property type="match status" value="1"/>
</dbReference>
<dbReference type="EMBL" id="JACJST010000006">
    <property type="protein sequence ID" value="MBD2568009.1"/>
    <property type="molecule type" value="Genomic_DNA"/>
</dbReference>
<gene>
    <name evidence="10" type="ORF">H6G59_08825</name>
</gene>
<comment type="similarity">
    <text evidence="2">Belongs to the peptidase S9A family.</text>
</comment>
<evidence type="ECO:0000313" key="10">
    <source>
        <dbReference type="EMBL" id="MBD2568009.1"/>
    </source>
</evidence>
<dbReference type="InterPro" id="IPR002471">
    <property type="entry name" value="Pept_S9_AS"/>
</dbReference>
<dbReference type="PANTHER" id="PTHR42881">
    <property type="entry name" value="PROLYL ENDOPEPTIDASE"/>
    <property type="match status" value="1"/>
</dbReference>
<evidence type="ECO:0000256" key="2">
    <source>
        <dbReference type="ARBA" id="ARBA00005228"/>
    </source>
</evidence>